<feature type="transmembrane region" description="Helical" evidence="1">
    <location>
        <begin position="148"/>
        <end position="165"/>
    </location>
</feature>
<comment type="caution">
    <text evidence="2">The sequence shown here is derived from an EMBL/GenBank/DDBJ whole genome shotgun (WGS) entry which is preliminary data.</text>
</comment>
<keyword evidence="1" id="KW-0472">Membrane</keyword>
<dbReference type="RefSeq" id="WP_144885109.1">
    <property type="nucleotide sequence ID" value="NZ_VLLE01000003.1"/>
</dbReference>
<organism evidence="2 3">
    <name type="scientific">Lacibacter cauensis</name>
    <dbReference type="NCBI Taxonomy" id="510947"/>
    <lineage>
        <taxon>Bacteria</taxon>
        <taxon>Pseudomonadati</taxon>
        <taxon>Bacteroidota</taxon>
        <taxon>Chitinophagia</taxon>
        <taxon>Chitinophagales</taxon>
        <taxon>Chitinophagaceae</taxon>
        <taxon>Lacibacter</taxon>
    </lineage>
</organism>
<dbReference type="OrthoDB" id="668798at2"/>
<accession>A0A562SNY9</accession>
<dbReference type="EMBL" id="VLLE01000003">
    <property type="protein sequence ID" value="TWI83021.1"/>
    <property type="molecule type" value="Genomic_DNA"/>
</dbReference>
<keyword evidence="3" id="KW-1185">Reference proteome</keyword>
<sequence>MTDTTTIELKNIDPGDISDVLVKIEKSFGFKFGDTELKDVKTFGELCDIITSRVQGDNVDDCTNQQGFYKIRNAIATIQATDKNSITPDTNLQQIFPRPNRRKKIKELKNELDMAVDILDIKGWLRWTIFSGVAGSLIMFFFNWKLALSGLTFFIVISWAAYNFFAKEFKLATVGQLTEKLVRENYLKSRRNSSTINRNEIARKVKEFFSKELDLEEEVLTRQATFV</sequence>
<evidence type="ECO:0000313" key="3">
    <source>
        <dbReference type="Proteomes" id="UP000316167"/>
    </source>
</evidence>
<gene>
    <name evidence="2" type="ORF">IQ13_1127</name>
</gene>
<keyword evidence="1" id="KW-1133">Transmembrane helix</keyword>
<name>A0A562SNY9_9BACT</name>
<evidence type="ECO:0000256" key="1">
    <source>
        <dbReference type="SAM" id="Phobius"/>
    </source>
</evidence>
<dbReference type="InterPro" id="IPR036736">
    <property type="entry name" value="ACP-like_sf"/>
</dbReference>
<reference evidence="2 3" key="1">
    <citation type="journal article" date="2015" name="Stand. Genomic Sci.">
        <title>Genomic Encyclopedia of Bacterial and Archaeal Type Strains, Phase III: the genomes of soil and plant-associated and newly described type strains.</title>
        <authorList>
            <person name="Whitman W.B."/>
            <person name="Woyke T."/>
            <person name="Klenk H.P."/>
            <person name="Zhou Y."/>
            <person name="Lilburn T.G."/>
            <person name="Beck B.J."/>
            <person name="De Vos P."/>
            <person name="Vandamme P."/>
            <person name="Eisen J.A."/>
            <person name="Garrity G."/>
            <person name="Hugenholtz P."/>
            <person name="Kyrpides N.C."/>
        </authorList>
    </citation>
    <scope>NUCLEOTIDE SEQUENCE [LARGE SCALE GENOMIC DNA]</scope>
    <source>
        <strain evidence="2 3">CGMCC 1.7271</strain>
    </source>
</reference>
<protein>
    <recommendedName>
        <fullName evidence="4">Acyl carrier protein</fullName>
    </recommendedName>
</protein>
<dbReference type="Gene3D" id="1.10.1200.10">
    <property type="entry name" value="ACP-like"/>
    <property type="match status" value="1"/>
</dbReference>
<evidence type="ECO:0000313" key="2">
    <source>
        <dbReference type="EMBL" id="TWI83021.1"/>
    </source>
</evidence>
<proteinExistence type="predicted"/>
<evidence type="ECO:0008006" key="4">
    <source>
        <dbReference type="Google" id="ProtNLM"/>
    </source>
</evidence>
<feature type="transmembrane region" description="Helical" evidence="1">
    <location>
        <begin position="124"/>
        <end position="142"/>
    </location>
</feature>
<keyword evidence="1" id="KW-0812">Transmembrane</keyword>
<dbReference type="AlphaFoldDB" id="A0A562SNY9"/>
<dbReference type="SUPFAM" id="SSF47336">
    <property type="entry name" value="ACP-like"/>
    <property type="match status" value="1"/>
</dbReference>
<dbReference type="Proteomes" id="UP000316167">
    <property type="component" value="Unassembled WGS sequence"/>
</dbReference>